<evidence type="ECO:0000256" key="3">
    <source>
        <dbReference type="ARBA" id="ARBA00022692"/>
    </source>
</evidence>
<evidence type="ECO:0000256" key="5">
    <source>
        <dbReference type="ARBA" id="ARBA00023136"/>
    </source>
</evidence>
<feature type="transmembrane region" description="Helical" evidence="6">
    <location>
        <begin position="195"/>
        <end position="219"/>
    </location>
</feature>
<accession>A0A0J9E920</accession>
<feature type="transmembrane region" description="Helical" evidence="6">
    <location>
        <begin position="249"/>
        <end position="267"/>
    </location>
</feature>
<evidence type="ECO:0000313" key="8">
    <source>
        <dbReference type="EMBL" id="KMW58159.1"/>
    </source>
</evidence>
<dbReference type="InterPro" id="IPR037185">
    <property type="entry name" value="EmrE-like"/>
</dbReference>
<keyword evidence="4 6" id="KW-1133">Transmembrane helix</keyword>
<dbReference type="PATRIC" id="fig|1675527.3.peg.3273"/>
<dbReference type="GO" id="GO:0016020">
    <property type="term" value="C:membrane"/>
    <property type="evidence" value="ECO:0007669"/>
    <property type="project" value="UniProtKB-SubCell"/>
</dbReference>
<dbReference type="PANTHER" id="PTHR22911:SF6">
    <property type="entry name" value="SOLUTE CARRIER FAMILY 35 MEMBER G1"/>
    <property type="match status" value="1"/>
</dbReference>
<sequence>MLVTGVLFVAVTAVVKHVGSELPAPEAAFLRYLLGLVFLLPMIRPMLRAGLDRSAMRFFAVRGVAHALGVMLWFYAMTQIAIAEVTSMGYLTPVMVTIGAALFLGERMALRRILAVLCALLGAFIVLRPGFREISSGHLAMLANGVFFSTSYLIAKIMADRVPAAVVVGWLSIIVTLALAPFAYAVWVWPTGEQIAWMFLVAALATAGHYTMTLALGAAPIAVTQPVTFLQLVWATALGALVFSEPVDGWVILGGTVIIASVSFIAWREAMLKRRAVTPPVVATKV</sequence>
<keyword evidence="9" id="KW-1185">Reference proteome</keyword>
<reference evidence="8 9" key="1">
    <citation type="submission" date="2015-06" db="EMBL/GenBank/DDBJ databases">
        <title>Draft genome sequence of an Alphaproteobacteria species associated to the Mediterranean sponge Oscarella lobularis.</title>
        <authorList>
            <person name="Jourda C."/>
            <person name="Santini S."/>
            <person name="Claverie J.-M."/>
        </authorList>
    </citation>
    <scope>NUCLEOTIDE SEQUENCE [LARGE SCALE GENOMIC DNA]</scope>
    <source>
        <strain evidence="8">IGS</strain>
    </source>
</reference>
<proteinExistence type="inferred from homology"/>
<feature type="transmembrane region" description="Helical" evidence="6">
    <location>
        <begin position="167"/>
        <end position="189"/>
    </location>
</feature>
<dbReference type="Pfam" id="PF00892">
    <property type="entry name" value="EamA"/>
    <property type="match status" value="2"/>
</dbReference>
<feature type="domain" description="EamA" evidence="7">
    <location>
        <begin position="2"/>
        <end position="127"/>
    </location>
</feature>
<dbReference type="InterPro" id="IPR000620">
    <property type="entry name" value="EamA_dom"/>
</dbReference>
<dbReference type="EMBL" id="LFTY01000002">
    <property type="protein sequence ID" value="KMW58159.1"/>
    <property type="molecule type" value="Genomic_DNA"/>
</dbReference>
<comment type="similarity">
    <text evidence="2">Belongs to the drug/metabolite transporter (DMT) superfamily. 10 TMS drug/metabolite exporter (DME) (TC 2.A.7.3) family.</text>
</comment>
<dbReference type="PANTHER" id="PTHR22911">
    <property type="entry name" value="ACYL-MALONYL CONDENSING ENZYME-RELATED"/>
    <property type="match status" value="1"/>
</dbReference>
<evidence type="ECO:0000313" key="9">
    <source>
        <dbReference type="Proteomes" id="UP000037178"/>
    </source>
</evidence>
<evidence type="ECO:0000259" key="7">
    <source>
        <dbReference type="Pfam" id="PF00892"/>
    </source>
</evidence>
<feature type="transmembrane region" description="Helical" evidence="6">
    <location>
        <begin position="112"/>
        <end position="131"/>
    </location>
</feature>
<keyword evidence="5 6" id="KW-0472">Membrane</keyword>
<keyword evidence="3 6" id="KW-0812">Transmembrane</keyword>
<evidence type="ECO:0000256" key="6">
    <source>
        <dbReference type="SAM" id="Phobius"/>
    </source>
</evidence>
<feature type="transmembrane region" description="Helical" evidence="6">
    <location>
        <begin position="29"/>
        <end position="47"/>
    </location>
</feature>
<gene>
    <name evidence="8" type="ORF">AIOL_003130</name>
</gene>
<name>A0A0J9E920_9RHOB</name>
<organism evidence="8 9">
    <name type="scientific">Candidatus Rhodobacter oscarellae</name>
    <dbReference type="NCBI Taxonomy" id="1675527"/>
    <lineage>
        <taxon>Bacteria</taxon>
        <taxon>Pseudomonadati</taxon>
        <taxon>Pseudomonadota</taxon>
        <taxon>Alphaproteobacteria</taxon>
        <taxon>Rhodobacterales</taxon>
        <taxon>Rhodobacter group</taxon>
        <taxon>Rhodobacter</taxon>
    </lineage>
</organism>
<dbReference type="SUPFAM" id="SSF103481">
    <property type="entry name" value="Multidrug resistance efflux transporter EmrE"/>
    <property type="match status" value="2"/>
</dbReference>
<dbReference type="AlphaFoldDB" id="A0A0J9E920"/>
<protein>
    <submittedName>
        <fullName evidence="8">Arginine/ornithine antiporter ArcD</fullName>
    </submittedName>
</protein>
<dbReference type="STRING" id="1675527.AIOL_003130"/>
<evidence type="ECO:0000256" key="2">
    <source>
        <dbReference type="ARBA" id="ARBA00009853"/>
    </source>
</evidence>
<comment type="caution">
    <text evidence="8">The sequence shown here is derived from an EMBL/GenBank/DDBJ whole genome shotgun (WGS) entry which is preliminary data.</text>
</comment>
<evidence type="ECO:0000256" key="1">
    <source>
        <dbReference type="ARBA" id="ARBA00004141"/>
    </source>
</evidence>
<dbReference type="Proteomes" id="UP000037178">
    <property type="component" value="Unassembled WGS sequence"/>
</dbReference>
<feature type="domain" description="EamA" evidence="7">
    <location>
        <begin position="136"/>
        <end position="266"/>
    </location>
</feature>
<feature type="transmembrane region" description="Helical" evidence="6">
    <location>
        <begin position="137"/>
        <end position="155"/>
    </location>
</feature>
<feature type="transmembrane region" description="Helical" evidence="6">
    <location>
        <begin position="59"/>
        <end position="82"/>
    </location>
</feature>
<comment type="subcellular location">
    <subcellularLocation>
        <location evidence="1">Membrane</location>
        <topology evidence="1">Multi-pass membrane protein</topology>
    </subcellularLocation>
</comment>
<evidence type="ECO:0000256" key="4">
    <source>
        <dbReference type="ARBA" id="ARBA00022989"/>
    </source>
</evidence>
<feature type="transmembrane region" description="Helical" evidence="6">
    <location>
        <begin position="226"/>
        <end position="243"/>
    </location>
</feature>
<feature type="transmembrane region" description="Helical" evidence="6">
    <location>
        <begin position="88"/>
        <end position="105"/>
    </location>
</feature>